<keyword evidence="1" id="KW-1133">Transmembrane helix</keyword>
<dbReference type="RefSeq" id="WP_201924097.1">
    <property type="nucleotide sequence ID" value="NZ_BAABAX010000015.1"/>
</dbReference>
<evidence type="ECO:0000313" key="3">
    <source>
        <dbReference type="Proteomes" id="UP000651057"/>
    </source>
</evidence>
<evidence type="ECO:0000313" key="2">
    <source>
        <dbReference type="EMBL" id="MBL0685735.1"/>
    </source>
</evidence>
<name>A0A937DA74_9FLAO</name>
<dbReference type="EMBL" id="JAERQJ010000011">
    <property type="protein sequence ID" value="MBL0685735.1"/>
    <property type="molecule type" value="Genomic_DNA"/>
</dbReference>
<feature type="transmembrane region" description="Helical" evidence="1">
    <location>
        <begin position="75"/>
        <end position="100"/>
    </location>
</feature>
<keyword evidence="3" id="KW-1185">Reference proteome</keyword>
<organism evidence="2 3">
    <name type="scientific">Aquimarina mytili</name>
    <dbReference type="NCBI Taxonomy" id="874423"/>
    <lineage>
        <taxon>Bacteria</taxon>
        <taxon>Pseudomonadati</taxon>
        <taxon>Bacteroidota</taxon>
        <taxon>Flavobacteriia</taxon>
        <taxon>Flavobacteriales</taxon>
        <taxon>Flavobacteriaceae</taxon>
        <taxon>Aquimarina</taxon>
    </lineage>
</organism>
<protein>
    <submittedName>
        <fullName evidence="2">Uncharacterized protein</fullName>
    </submittedName>
</protein>
<accession>A0A937DA74</accession>
<keyword evidence="1" id="KW-0812">Transmembrane</keyword>
<proteinExistence type="predicted"/>
<feature type="transmembrane region" description="Helical" evidence="1">
    <location>
        <begin position="159"/>
        <end position="179"/>
    </location>
</feature>
<comment type="caution">
    <text evidence="2">The sequence shown here is derived from an EMBL/GenBank/DDBJ whole genome shotgun (WGS) entry which is preliminary data.</text>
</comment>
<gene>
    <name evidence="2" type="ORF">JJQ60_19540</name>
</gene>
<dbReference type="Proteomes" id="UP000651057">
    <property type="component" value="Unassembled WGS sequence"/>
</dbReference>
<evidence type="ECO:0000256" key="1">
    <source>
        <dbReference type="SAM" id="Phobius"/>
    </source>
</evidence>
<feature type="transmembrane region" description="Helical" evidence="1">
    <location>
        <begin position="48"/>
        <end position="69"/>
    </location>
</feature>
<dbReference type="AlphaFoldDB" id="A0A937DA74"/>
<reference evidence="2" key="1">
    <citation type="submission" date="2021-01" db="EMBL/GenBank/DDBJ databases">
        <authorList>
            <person name="Zhong Y.L."/>
        </authorList>
    </citation>
    <scope>NUCLEOTIDE SEQUENCE</scope>
    <source>
        <strain evidence="2">KCTC 23302</strain>
    </source>
</reference>
<sequence>MERDIKSIDDKYYDLVSIEDLRTIINEGDKLLKDTYNSEKDLTSKLTFFFNILVGSELAIFAFLIKNIAGDKNVILLISSVLLLILFAIPIYNIYSILFVKIGLSGIKPFRFFNDDIIKDIPEDTTKNILYTKVTSLQNAIDNNIEEHRTRLNKYQKNIRTVILSILITFIYSVCHYFLPYLCMLCNPCLES</sequence>
<keyword evidence="1" id="KW-0472">Membrane</keyword>